<name>A0A0E9S158_ANGAN</name>
<reference evidence="1" key="2">
    <citation type="journal article" date="2015" name="Fish Shellfish Immunol.">
        <title>Early steps in the European eel (Anguilla anguilla)-Vibrio vulnificus interaction in the gills: Role of the RtxA13 toxin.</title>
        <authorList>
            <person name="Callol A."/>
            <person name="Pajuelo D."/>
            <person name="Ebbesson L."/>
            <person name="Teles M."/>
            <person name="MacKenzie S."/>
            <person name="Amaro C."/>
        </authorList>
    </citation>
    <scope>NUCLEOTIDE SEQUENCE</scope>
</reference>
<protein>
    <submittedName>
        <fullName evidence="1">Uncharacterized protein</fullName>
    </submittedName>
</protein>
<reference evidence="1" key="1">
    <citation type="submission" date="2014-11" db="EMBL/GenBank/DDBJ databases">
        <authorList>
            <person name="Amaro Gonzalez C."/>
        </authorList>
    </citation>
    <scope>NUCLEOTIDE SEQUENCE</scope>
</reference>
<evidence type="ECO:0000313" key="1">
    <source>
        <dbReference type="EMBL" id="JAH34228.1"/>
    </source>
</evidence>
<dbReference type="EMBL" id="GBXM01074349">
    <property type="protein sequence ID" value="JAH34228.1"/>
    <property type="molecule type" value="Transcribed_RNA"/>
</dbReference>
<dbReference type="AlphaFoldDB" id="A0A0E9S158"/>
<sequence length="69" mass="8167">MQTQVMEFISACVSMIPSVNEANLYSTFSYISHFLHFYRVFTFIEILRNVFMTIEHLFYGNLHLPTIVI</sequence>
<dbReference type="EMBL" id="GBXM01081611">
    <property type="protein sequence ID" value="JAH26966.1"/>
    <property type="molecule type" value="Transcribed_RNA"/>
</dbReference>
<organism evidence="1">
    <name type="scientific">Anguilla anguilla</name>
    <name type="common">European freshwater eel</name>
    <name type="synonym">Muraena anguilla</name>
    <dbReference type="NCBI Taxonomy" id="7936"/>
    <lineage>
        <taxon>Eukaryota</taxon>
        <taxon>Metazoa</taxon>
        <taxon>Chordata</taxon>
        <taxon>Craniata</taxon>
        <taxon>Vertebrata</taxon>
        <taxon>Euteleostomi</taxon>
        <taxon>Actinopterygii</taxon>
        <taxon>Neopterygii</taxon>
        <taxon>Teleostei</taxon>
        <taxon>Anguilliformes</taxon>
        <taxon>Anguillidae</taxon>
        <taxon>Anguilla</taxon>
    </lineage>
</organism>
<accession>A0A0E9S158</accession>
<proteinExistence type="predicted"/>